<dbReference type="SUPFAM" id="SSF53756">
    <property type="entry name" value="UDP-Glycosyltransferase/glycogen phosphorylase"/>
    <property type="match status" value="1"/>
</dbReference>
<dbReference type="Pfam" id="PF00534">
    <property type="entry name" value="Glycos_transf_1"/>
    <property type="match status" value="1"/>
</dbReference>
<dbReference type="Pfam" id="PF13579">
    <property type="entry name" value="Glyco_trans_4_4"/>
    <property type="match status" value="1"/>
</dbReference>
<dbReference type="InterPro" id="IPR028098">
    <property type="entry name" value="Glyco_trans_4-like_N"/>
</dbReference>
<gene>
    <name evidence="3" type="ORF">I2I05_19880</name>
</gene>
<dbReference type="PANTHER" id="PTHR45947:SF3">
    <property type="entry name" value="SULFOQUINOVOSYL TRANSFERASE SQD2"/>
    <property type="match status" value="1"/>
</dbReference>
<feature type="domain" description="Glycosyl transferase family 1" evidence="1">
    <location>
        <begin position="190"/>
        <end position="332"/>
    </location>
</feature>
<accession>A0ABS0IP40</accession>
<evidence type="ECO:0000313" key="4">
    <source>
        <dbReference type="Proteomes" id="UP000597617"/>
    </source>
</evidence>
<evidence type="ECO:0000259" key="2">
    <source>
        <dbReference type="Pfam" id="PF13579"/>
    </source>
</evidence>
<dbReference type="PANTHER" id="PTHR45947">
    <property type="entry name" value="SULFOQUINOVOSYL TRANSFERASE SQD2"/>
    <property type="match status" value="1"/>
</dbReference>
<sequence>MKIIHLILGKANPERMNGVNKVVHALATHQSRAQWDVEVWGITPDVAVNYPAREFTTRLFRAGRNPFQLSQPLITALTEVAGEGAVVHLHGGFIPAYYSAAQLLKTLGVAYVMTPHGAYNAHALGKNHLLKRLYLGCCEHFVLRNAAVVHCLGQSEVQGVKALLPELETCLLPYGYEDETGGGAEPGPVPHDSFRVGFCGRLDERSKGLDCLIAGFGQFAQQLPDAELWIIGDGPDRDRVARWAARLPAGQVKLLGSRYGADKKALLAQLDAFAHPSHYEGLPTAVLEAAALGIPCVVTEATNLGSYIRDFACGQVLENARPEQLAASLHRLHAQCGGAGQLEFRQRSRTMVATAFAWPTLLHNYQLMYDRAYHAA</sequence>
<dbReference type="Proteomes" id="UP000597617">
    <property type="component" value="Unassembled WGS sequence"/>
</dbReference>
<proteinExistence type="predicted"/>
<organism evidence="3 4">
    <name type="scientific">Hymenobacter jeongseonensis</name>
    <dbReference type="NCBI Taxonomy" id="2791027"/>
    <lineage>
        <taxon>Bacteria</taxon>
        <taxon>Pseudomonadati</taxon>
        <taxon>Bacteroidota</taxon>
        <taxon>Cytophagia</taxon>
        <taxon>Cytophagales</taxon>
        <taxon>Hymenobacteraceae</taxon>
        <taxon>Hymenobacter</taxon>
    </lineage>
</organism>
<keyword evidence="4" id="KW-1185">Reference proteome</keyword>
<dbReference type="RefSeq" id="WP_196284013.1">
    <property type="nucleotide sequence ID" value="NZ_JADQDQ010000015.1"/>
</dbReference>
<dbReference type="CDD" id="cd03801">
    <property type="entry name" value="GT4_PimA-like"/>
    <property type="match status" value="1"/>
</dbReference>
<evidence type="ECO:0000313" key="3">
    <source>
        <dbReference type="EMBL" id="MBF9239663.1"/>
    </source>
</evidence>
<feature type="domain" description="Glycosyltransferase subfamily 4-like N-terminal" evidence="2">
    <location>
        <begin position="17"/>
        <end position="175"/>
    </location>
</feature>
<comment type="caution">
    <text evidence="3">The sequence shown here is derived from an EMBL/GenBank/DDBJ whole genome shotgun (WGS) entry which is preliminary data.</text>
</comment>
<dbReference type="InterPro" id="IPR050194">
    <property type="entry name" value="Glycosyltransferase_grp1"/>
</dbReference>
<dbReference type="Gene3D" id="3.40.50.2000">
    <property type="entry name" value="Glycogen Phosphorylase B"/>
    <property type="match status" value="2"/>
</dbReference>
<reference evidence="3 4" key="1">
    <citation type="submission" date="2020-11" db="EMBL/GenBank/DDBJ databases">
        <authorList>
            <person name="Kim M.K."/>
        </authorList>
    </citation>
    <scope>NUCLEOTIDE SEQUENCE [LARGE SCALE GENOMIC DNA]</scope>
    <source>
        <strain evidence="3 4">BT683</strain>
    </source>
</reference>
<name>A0ABS0IP40_9BACT</name>
<evidence type="ECO:0000259" key="1">
    <source>
        <dbReference type="Pfam" id="PF00534"/>
    </source>
</evidence>
<dbReference type="InterPro" id="IPR001296">
    <property type="entry name" value="Glyco_trans_1"/>
</dbReference>
<dbReference type="EMBL" id="JADQDQ010000015">
    <property type="protein sequence ID" value="MBF9239663.1"/>
    <property type="molecule type" value="Genomic_DNA"/>
</dbReference>
<protein>
    <submittedName>
        <fullName evidence="3">Glycosyltransferase family 4 protein</fullName>
    </submittedName>
</protein>